<dbReference type="GO" id="GO:0006526">
    <property type="term" value="P:L-arginine biosynthetic process"/>
    <property type="evidence" value="ECO:0007669"/>
    <property type="project" value="UniProtKB-UniRule"/>
</dbReference>
<comment type="pathway">
    <text evidence="5">Amino-acid biosynthesis; L-arginine biosynthesis; N(2)-acetyl-L-ornithine from L-glutamate: step 4/4.</text>
</comment>
<evidence type="ECO:0000256" key="4">
    <source>
        <dbReference type="ARBA" id="ARBA00022898"/>
    </source>
</evidence>
<dbReference type="InterPro" id="IPR015421">
    <property type="entry name" value="PyrdxlP-dep_Trfase_major"/>
</dbReference>
<dbReference type="NCBIfam" id="TIGR00707">
    <property type="entry name" value="argD"/>
    <property type="match status" value="1"/>
</dbReference>
<comment type="miscellaneous">
    <text evidence="5">May also have succinyldiaminopimelate aminotransferase activity, thus carrying out the corresponding step in lysine biosynthesis.</text>
</comment>
<dbReference type="PROSITE" id="PS00600">
    <property type="entry name" value="AA_TRANSFER_CLASS_3"/>
    <property type="match status" value="1"/>
</dbReference>
<feature type="binding site" evidence="5">
    <location>
        <position position="157"/>
    </location>
    <ligand>
        <name>pyridoxal 5'-phosphate</name>
        <dbReference type="ChEBI" id="CHEBI:597326"/>
    </ligand>
</feature>
<dbReference type="PIRSF" id="PIRSF000521">
    <property type="entry name" value="Transaminase_4ab_Lys_Orn"/>
    <property type="match status" value="1"/>
</dbReference>
<feature type="modified residue" description="N6-(pyridoxal phosphate)lysine" evidence="5">
    <location>
        <position position="271"/>
    </location>
</feature>
<comment type="similarity">
    <text evidence="5">Belongs to the class-III pyridoxal-phosphate-dependent aminotransferase family. ArgD subfamily.</text>
</comment>
<dbReference type="EMBL" id="FQVN01000006">
    <property type="protein sequence ID" value="SHG16110.1"/>
    <property type="molecule type" value="Genomic_DNA"/>
</dbReference>
<keyword evidence="8" id="KW-1185">Reference proteome</keyword>
<feature type="binding site" evidence="5">
    <location>
        <begin position="131"/>
        <end position="132"/>
    </location>
    <ligand>
        <name>pyridoxal 5'-phosphate</name>
        <dbReference type="ChEBI" id="CHEBI:597326"/>
    </ligand>
</feature>
<dbReference type="InterPro" id="IPR050103">
    <property type="entry name" value="Class-III_PLP-dep_AT"/>
</dbReference>
<gene>
    <name evidence="5" type="primary">argD</name>
    <name evidence="7" type="ORF">SAMN05444320_106587</name>
</gene>
<keyword evidence="1 5" id="KW-0032">Aminotransferase</keyword>
<dbReference type="PANTHER" id="PTHR11986">
    <property type="entry name" value="AMINOTRANSFERASE CLASS III"/>
    <property type="match status" value="1"/>
</dbReference>
<dbReference type="Gene3D" id="3.90.1150.10">
    <property type="entry name" value="Aspartate Aminotransferase, domain 1"/>
    <property type="match status" value="1"/>
</dbReference>
<dbReference type="UniPathway" id="UPA00068">
    <property type="reaction ID" value="UER00109"/>
</dbReference>
<dbReference type="PANTHER" id="PTHR11986:SF79">
    <property type="entry name" value="ACETYLORNITHINE AMINOTRANSFERASE, MITOCHONDRIAL"/>
    <property type="match status" value="1"/>
</dbReference>
<evidence type="ECO:0000313" key="7">
    <source>
        <dbReference type="EMBL" id="SHG16110.1"/>
    </source>
</evidence>
<dbReference type="AlphaFoldDB" id="A0A1M5HJI9"/>
<comment type="catalytic activity">
    <reaction evidence="5">
        <text>N(2)-acetyl-L-ornithine + 2-oxoglutarate = N-acetyl-L-glutamate 5-semialdehyde + L-glutamate</text>
        <dbReference type="Rhea" id="RHEA:18049"/>
        <dbReference type="ChEBI" id="CHEBI:16810"/>
        <dbReference type="ChEBI" id="CHEBI:29123"/>
        <dbReference type="ChEBI" id="CHEBI:29985"/>
        <dbReference type="ChEBI" id="CHEBI:57805"/>
        <dbReference type="EC" id="2.6.1.11"/>
    </reaction>
</comment>
<comment type="subunit">
    <text evidence="5">Homodimer.</text>
</comment>
<keyword evidence="5" id="KW-0055">Arginine biosynthesis</keyword>
<dbReference type="InterPro" id="IPR004636">
    <property type="entry name" value="AcOrn/SuccOrn_fam"/>
</dbReference>
<dbReference type="EC" id="2.6.1.11" evidence="5"/>
<proteinExistence type="inferred from homology"/>
<dbReference type="NCBIfam" id="NF002874">
    <property type="entry name" value="PRK03244.1"/>
    <property type="match status" value="1"/>
</dbReference>
<organism evidence="7 8">
    <name type="scientific">Streptoalloteichus hindustanus</name>
    <dbReference type="NCBI Taxonomy" id="2017"/>
    <lineage>
        <taxon>Bacteria</taxon>
        <taxon>Bacillati</taxon>
        <taxon>Actinomycetota</taxon>
        <taxon>Actinomycetes</taxon>
        <taxon>Pseudonocardiales</taxon>
        <taxon>Pseudonocardiaceae</taxon>
        <taxon>Streptoalloteichus</taxon>
    </lineage>
</organism>
<dbReference type="GO" id="GO:0042802">
    <property type="term" value="F:identical protein binding"/>
    <property type="evidence" value="ECO:0007669"/>
    <property type="project" value="TreeGrafter"/>
</dbReference>
<dbReference type="Gene3D" id="3.40.640.10">
    <property type="entry name" value="Type I PLP-dependent aspartate aminotransferase-like (Major domain)"/>
    <property type="match status" value="1"/>
</dbReference>
<dbReference type="InterPro" id="IPR015422">
    <property type="entry name" value="PyrdxlP-dep_Trfase_small"/>
</dbReference>
<dbReference type="Proteomes" id="UP000184501">
    <property type="component" value="Unassembled WGS sequence"/>
</dbReference>
<evidence type="ECO:0000313" key="8">
    <source>
        <dbReference type="Proteomes" id="UP000184501"/>
    </source>
</evidence>
<reference evidence="7 8" key="1">
    <citation type="submission" date="2016-11" db="EMBL/GenBank/DDBJ databases">
        <authorList>
            <person name="Jaros S."/>
            <person name="Januszkiewicz K."/>
            <person name="Wedrychowicz H."/>
        </authorList>
    </citation>
    <scope>NUCLEOTIDE SEQUENCE [LARGE SCALE GENOMIC DNA]</scope>
    <source>
        <strain evidence="7 8">DSM 44523</strain>
    </source>
</reference>
<dbReference type="InterPro" id="IPR049704">
    <property type="entry name" value="Aminotrans_3_PPA_site"/>
</dbReference>
<dbReference type="OrthoDB" id="9801052at2"/>
<evidence type="ECO:0000256" key="2">
    <source>
        <dbReference type="ARBA" id="ARBA00022605"/>
    </source>
</evidence>
<evidence type="ECO:0000256" key="3">
    <source>
        <dbReference type="ARBA" id="ARBA00022679"/>
    </source>
</evidence>
<feature type="region of interest" description="Disordered" evidence="6">
    <location>
        <begin position="1"/>
        <end position="29"/>
    </location>
</feature>
<accession>A0A1M5HJI9</accession>
<name>A0A1M5HJI9_STRHI</name>
<dbReference type="GO" id="GO:0030170">
    <property type="term" value="F:pyridoxal phosphate binding"/>
    <property type="evidence" value="ECO:0007669"/>
    <property type="project" value="InterPro"/>
</dbReference>
<protein>
    <recommendedName>
        <fullName evidence="5">Acetylornithine aminotransferase</fullName>
        <shortName evidence="5">ACOAT</shortName>
        <ecNumber evidence="5">2.6.1.11</ecNumber>
    </recommendedName>
</protein>
<dbReference type="GO" id="GO:0003992">
    <property type="term" value="F:N2-acetyl-L-ornithine:2-oxoglutarate 5-aminotransferase activity"/>
    <property type="evidence" value="ECO:0007669"/>
    <property type="project" value="UniProtKB-UniRule"/>
</dbReference>
<keyword evidence="5" id="KW-0963">Cytoplasm</keyword>
<evidence type="ECO:0000256" key="5">
    <source>
        <dbReference type="HAMAP-Rule" id="MF_01107"/>
    </source>
</evidence>
<comment type="cofactor">
    <cofactor evidence="5">
        <name>pyridoxal 5'-phosphate</name>
        <dbReference type="ChEBI" id="CHEBI:597326"/>
    </cofactor>
    <text evidence="5">Binds 1 pyridoxal phosphate per subunit.</text>
</comment>
<evidence type="ECO:0000256" key="6">
    <source>
        <dbReference type="SAM" id="MobiDB-lite"/>
    </source>
</evidence>
<keyword evidence="4 5" id="KW-0663">Pyridoxal phosphate</keyword>
<dbReference type="CDD" id="cd00610">
    <property type="entry name" value="OAT_like"/>
    <property type="match status" value="1"/>
</dbReference>
<dbReference type="InterPro" id="IPR015424">
    <property type="entry name" value="PyrdxlP-dep_Trfase"/>
</dbReference>
<dbReference type="NCBIfam" id="NF002325">
    <property type="entry name" value="PRK01278.1"/>
    <property type="match status" value="1"/>
</dbReference>
<dbReference type="FunFam" id="3.40.640.10:FF:000004">
    <property type="entry name" value="Acetylornithine aminotransferase"/>
    <property type="match status" value="1"/>
</dbReference>
<dbReference type="RefSeq" id="WP_073486229.1">
    <property type="nucleotide sequence ID" value="NZ_FQVN01000006.1"/>
</dbReference>
<keyword evidence="2 5" id="KW-0028">Amino-acid biosynthesis</keyword>
<dbReference type="STRING" id="2017.SAMN05444320_106587"/>
<dbReference type="GO" id="GO:0005737">
    <property type="term" value="C:cytoplasm"/>
    <property type="evidence" value="ECO:0007669"/>
    <property type="project" value="UniProtKB-SubCell"/>
</dbReference>
<feature type="binding site" evidence="5">
    <location>
        <position position="160"/>
    </location>
    <ligand>
        <name>N(2)-acetyl-L-ornithine</name>
        <dbReference type="ChEBI" id="CHEBI:57805"/>
    </ligand>
</feature>
<feature type="binding site" evidence="5">
    <location>
        <position position="299"/>
    </location>
    <ligand>
        <name>N(2)-acetyl-L-ornithine</name>
        <dbReference type="ChEBI" id="CHEBI:57805"/>
    </ligand>
</feature>
<dbReference type="SUPFAM" id="SSF53383">
    <property type="entry name" value="PLP-dependent transferases"/>
    <property type="match status" value="1"/>
</dbReference>
<keyword evidence="3 5" id="KW-0808">Transferase</keyword>
<sequence>MSDLDTRTGAGAGNDTGDHAGDHVGNDGGQRRWRAAMMNNYGTPQLTLVRGEGAHVWDADGNRYLDLLSGIAVNALGHGHPAVVAAVTDQLGRLGHVSNFFVAEPTLELAETLLDLAGLHGEAKVLFCNSGAEAVEAAFKIARRTGRPKVVAAEGGFHGRTMGALALTGQPAKRAPFEPLTPGVVHVPYGDADALESVVDGETAAVVLEPVQGENGVLVPPDGYLQRAREITSRHGALLVLDEVQTGIGRTGTWFAFQHAGIVPDVITLAKGIGGGLPLGVCVGVGRAGELLEPGQHGTTFGGNPVCCAAGLAVLRTIRDEGLLDHVSRLGKEIANGVEELGHPLVAGVRGVGLLLGVMLRHPVSAAVAAHARKAGYLLNNVQPDALRLAPPLVLTEADVHQFLADLPAVLDAALPSSSSEATS</sequence>
<evidence type="ECO:0000256" key="1">
    <source>
        <dbReference type="ARBA" id="ARBA00022576"/>
    </source>
</evidence>
<dbReference type="HAMAP" id="MF_01107">
    <property type="entry name" value="ArgD_aminotrans_3"/>
    <property type="match status" value="1"/>
</dbReference>
<dbReference type="InterPro" id="IPR005814">
    <property type="entry name" value="Aminotrans_3"/>
</dbReference>
<feature type="compositionally biased region" description="Basic and acidic residues" evidence="6">
    <location>
        <begin position="16"/>
        <end position="25"/>
    </location>
</feature>
<feature type="binding site" evidence="5">
    <location>
        <position position="300"/>
    </location>
    <ligand>
        <name>pyridoxal 5'-phosphate</name>
        <dbReference type="ChEBI" id="CHEBI:597326"/>
    </ligand>
</feature>
<dbReference type="Pfam" id="PF00202">
    <property type="entry name" value="Aminotran_3"/>
    <property type="match status" value="1"/>
</dbReference>
<feature type="binding site" evidence="5">
    <location>
        <begin position="242"/>
        <end position="245"/>
    </location>
    <ligand>
        <name>pyridoxal 5'-phosphate</name>
        <dbReference type="ChEBI" id="CHEBI:597326"/>
    </ligand>
</feature>
<comment type="subcellular location">
    <subcellularLocation>
        <location evidence="5">Cytoplasm</location>
    </subcellularLocation>
</comment>